<evidence type="ECO:0000313" key="2">
    <source>
        <dbReference type="Proteomes" id="UP000193495"/>
    </source>
</evidence>
<protein>
    <recommendedName>
        <fullName evidence="3">Sulfotransferase family protein</fullName>
    </recommendedName>
</protein>
<reference evidence="1 2" key="1">
    <citation type="submission" date="2017-03" db="EMBL/GenBank/DDBJ databases">
        <authorList>
            <person name="Afonso C.L."/>
            <person name="Miller P.J."/>
            <person name="Scott M.A."/>
            <person name="Spackman E."/>
            <person name="Goraichik I."/>
            <person name="Dimitrov K.M."/>
            <person name="Suarez D.L."/>
            <person name="Swayne D.E."/>
        </authorList>
    </citation>
    <scope>NUCLEOTIDE SEQUENCE [LARGE SCALE GENOMIC DNA]</scope>
    <source>
        <strain evidence="1 2">CECT 8367</strain>
    </source>
</reference>
<dbReference type="Gene3D" id="3.40.50.300">
    <property type="entry name" value="P-loop containing nucleotide triphosphate hydrolases"/>
    <property type="match status" value="1"/>
</dbReference>
<organism evidence="1 2">
    <name type="scientific">Limimaricola soesokkakensis</name>
    <dbReference type="NCBI Taxonomy" id="1343159"/>
    <lineage>
        <taxon>Bacteria</taxon>
        <taxon>Pseudomonadati</taxon>
        <taxon>Pseudomonadota</taxon>
        <taxon>Alphaproteobacteria</taxon>
        <taxon>Rhodobacterales</taxon>
        <taxon>Paracoccaceae</taxon>
        <taxon>Limimaricola</taxon>
    </lineage>
</organism>
<sequence>MRIIFHIGLPKCASSTIQGHFAENDAYYRQLGVLYPLKHRLPKGYQNHNSLAEPDLTPETAVTDLLWEAEQAHCDRILISTERFSTDRNHRLGALATEFCQQLGEGSVSYLAFVREPVAMLRSSYHQFIRAGLWGIMRERFYQKTDCSIEAYIEAFRQARGCNWYEYERLISRALEGTPAGRLYVARSDTSPGPVQSVCDLLEVAAGPATPNRNERLSPAKIKLLREFQRHFGQALYEKNKRPLLNRIDLSDASYSDGEALKDGIDMSEALLRQAFPDMEEHFQLALKMQRTN</sequence>
<gene>
    <name evidence="1" type="ORF">LOS8367_01471</name>
</gene>
<dbReference type="OrthoDB" id="547419at2"/>
<dbReference type="InterPro" id="IPR027417">
    <property type="entry name" value="P-loop_NTPase"/>
</dbReference>
<dbReference type="AlphaFoldDB" id="A0A1X6YZ32"/>
<proteinExistence type="predicted"/>
<dbReference type="Proteomes" id="UP000193495">
    <property type="component" value="Unassembled WGS sequence"/>
</dbReference>
<evidence type="ECO:0000313" key="1">
    <source>
        <dbReference type="EMBL" id="SLN35574.1"/>
    </source>
</evidence>
<name>A0A1X6YZ32_9RHOB</name>
<dbReference type="SUPFAM" id="SSF52540">
    <property type="entry name" value="P-loop containing nucleoside triphosphate hydrolases"/>
    <property type="match status" value="1"/>
</dbReference>
<dbReference type="EMBL" id="FWFY01000003">
    <property type="protein sequence ID" value="SLN35574.1"/>
    <property type="molecule type" value="Genomic_DNA"/>
</dbReference>
<dbReference type="RefSeq" id="WP_133056299.1">
    <property type="nucleotide sequence ID" value="NZ_FWFY01000003.1"/>
</dbReference>
<evidence type="ECO:0008006" key="3">
    <source>
        <dbReference type="Google" id="ProtNLM"/>
    </source>
</evidence>
<accession>A0A1X6YZ32</accession>